<dbReference type="GO" id="GO:0009294">
    <property type="term" value="P:DNA-mediated transformation"/>
    <property type="evidence" value="ECO:0007669"/>
    <property type="project" value="InterPro"/>
</dbReference>
<dbReference type="SUPFAM" id="SSF102405">
    <property type="entry name" value="MCP/YpsA-like"/>
    <property type="match status" value="1"/>
</dbReference>
<dbReference type="Gene3D" id="3.40.50.450">
    <property type="match status" value="1"/>
</dbReference>
<dbReference type="AlphaFoldDB" id="A0A1D7U3X3"/>
<evidence type="ECO:0000256" key="1">
    <source>
        <dbReference type="ARBA" id="ARBA00006525"/>
    </source>
</evidence>
<dbReference type="InterPro" id="IPR036388">
    <property type="entry name" value="WH-like_DNA-bd_sf"/>
</dbReference>
<feature type="domain" description="DprA winged helix" evidence="3">
    <location>
        <begin position="362"/>
        <end position="416"/>
    </location>
</feature>
<evidence type="ECO:0000259" key="3">
    <source>
        <dbReference type="Pfam" id="PF17782"/>
    </source>
</evidence>
<dbReference type="NCBIfam" id="TIGR00732">
    <property type="entry name" value="dprA"/>
    <property type="match status" value="1"/>
</dbReference>
<comment type="similarity">
    <text evidence="1">Belongs to the DprA/Smf family.</text>
</comment>
<evidence type="ECO:0000313" key="5">
    <source>
        <dbReference type="Proteomes" id="UP000094969"/>
    </source>
</evidence>
<dbReference type="InterPro" id="IPR041614">
    <property type="entry name" value="DprA_WH"/>
</dbReference>
<reference evidence="4 5" key="1">
    <citation type="journal article" date="2015" name="Antonie Van Leeuwenhoek">
        <title>Bosea vaviloviae sp. nov., a new species of slow-growing rhizobia isolated from nodules of the relict species Vavilovia formosa (Stev.) Fed.</title>
        <authorList>
            <person name="Safronova V.I."/>
            <person name="Kuznetsova I.G."/>
            <person name="Sazanova A.L."/>
            <person name="Kimeklis A.K."/>
            <person name="Belimov A.A."/>
            <person name="Andronov E.E."/>
            <person name="Pinaev A.G."/>
            <person name="Chizhevskaya E.P."/>
            <person name="Pukhaev A.R."/>
            <person name="Popov K.P."/>
            <person name="Willems A."/>
            <person name="Tikhonovich I.A."/>
        </authorList>
    </citation>
    <scope>NUCLEOTIDE SEQUENCE [LARGE SCALE GENOMIC DNA]</scope>
    <source>
        <strain evidence="4 5">Vaf18</strain>
    </source>
</reference>
<evidence type="ECO:0000313" key="4">
    <source>
        <dbReference type="EMBL" id="AOO82080.1"/>
    </source>
</evidence>
<dbReference type="Gene3D" id="1.10.10.10">
    <property type="entry name" value="Winged helix-like DNA-binding domain superfamily/Winged helix DNA-binding domain"/>
    <property type="match status" value="1"/>
</dbReference>
<dbReference type="PANTHER" id="PTHR43022:SF1">
    <property type="entry name" value="PROTEIN SMF"/>
    <property type="match status" value="1"/>
</dbReference>
<dbReference type="OrthoDB" id="9785707at2"/>
<dbReference type="STRING" id="1526658.BHK69_17980"/>
<dbReference type="PANTHER" id="PTHR43022">
    <property type="entry name" value="PROTEIN SMF"/>
    <property type="match status" value="1"/>
</dbReference>
<dbReference type="EMBL" id="CP017147">
    <property type="protein sequence ID" value="AOO82080.1"/>
    <property type="molecule type" value="Genomic_DNA"/>
</dbReference>
<accession>A0A1D7U3X3</accession>
<sequence>MAGVALTDRQRLDWLRLIRSESVGPRTFRALMNRFGGAAAALEALPDLARQSGRTLRLCTLAEAEREFAALQHQGGRLIALGEAAYPKPLQAIDSAPPLLAVIGAADALLRPCVALVGSRNASAAGQKFTARLARDLGEAGFVVVSGLARGIDTAAHEASLGTGTIAVLAGGLDEVYPPQNQSLFRRLLESGAGISEMPMGWAPRGRDFPRRNRLVSGLSLGTVVVEAARKSGSLITARFANEQGRQVFAVPGSPLDPRAEGGNHLIREGATLCAEAAHVIEALLPLVEFEQGLGGQGFGGQGFGGAGAVMRDGAGEAPPQALWDELDLPGITPAPKTELPADTAWQDKAWQDKAWQDKVLPSETSDQGINLLDLLGAAPISIDDLVRASGRSARDVSRELLELELSGTVLRQPGGLLTRLMP</sequence>
<dbReference type="KEGG" id="bvv:BHK69_17980"/>
<protein>
    <submittedName>
        <fullName evidence="4">DNA protecting protein DprA</fullName>
    </submittedName>
</protein>
<dbReference type="InterPro" id="IPR003488">
    <property type="entry name" value="DprA"/>
</dbReference>
<dbReference type="Pfam" id="PF02481">
    <property type="entry name" value="DNA_processg_A"/>
    <property type="match status" value="1"/>
</dbReference>
<keyword evidence="5" id="KW-1185">Reference proteome</keyword>
<dbReference type="Pfam" id="PF17782">
    <property type="entry name" value="WHD_DprA"/>
    <property type="match status" value="1"/>
</dbReference>
<dbReference type="InterPro" id="IPR057666">
    <property type="entry name" value="DrpA_SLOG"/>
</dbReference>
<gene>
    <name evidence="4" type="ORF">BHK69_17980</name>
</gene>
<evidence type="ECO:0000259" key="2">
    <source>
        <dbReference type="Pfam" id="PF02481"/>
    </source>
</evidence>
<dbReference type="RefSeq" id="WP_069691290.1">
    <property type="nucleotide sequence ID" value="NZ_CP017147.1"/>
</dbReference>
<dbReference type="Proteomes" id="UP000094969">
    <property type="component" value="Chromosome"/>
</dbReference>
<proteinExistence type="inferred from homology"/>
<name>A0A1D7U3X3_9HYPH</name>
<feature type="domain" description="Smf/DprA SLOG" evidence="2">
    <location>
        <begin position="78"/>
        <end position="284"/>
    </location>
</feature>
<organism evidence="4 5">
    <name type="scientific">Bosea vaviloviae</name>
    <dbReference type="NCBI Taxonomy" id="1526658"/>
    <lineage>
        <taxon>Bacteria</taxon>
        <taxon>Pseudomonadati</taxon>
        <taxon>Pseudomonadota</taxon>
        <taxon>Alphaproteobacteria</taxon>
        <taxon>Hyphomicrobiales</taxon>
        <taxon>Boseaceae</taxon>
        <taxon>Bosea</taxon>
    </lineage>
</organism>
<dbReference type="Pfam" id="PF21102">
    <property type="entry name" value="DprA_N"/>
    <property type="match status" value="1"/>
</dbReference>